<keyword evidence="10" id="KW-0732">Signal</keyword>
<dbReference type="PANTHER" id="PTHR31375">
    <property type="match status" value="1"/>
</dbReference>
<comment type="similarity">
    <text evidence="2 9">Belongs to the glycosyl hydrolase 28 family.</text>
</comment>
<keyword evidence="4" id="KW-0964">Secreted</keyword>
<organism evidence="11 12">
    <name type="scientific">Gossypium arboreum</name>
    <name type="common">Tree cotton</name>
    <name type="synonym">Gossypium nanking</name>
    <dbReference type="NCBI Taxonomy" id="29729"/>
    <lineage>
        <taxon>Eukaryota</taxon>
        <taxon>Viridiplantae</taxon>
        <taxon>Streptophyta</taxon>
        <taxon>Embryophyta</taxon>
        <taxon>Tracheophyta</taxon>
        <taxon>Spermatophyta</taxon>
        <taxon>Magnoliopsida</taxon>
        <taxon>eudicotyledons</taxon>
        <taxon>Gunneridae</taxon>
        <taxon>Pentapetalae</taxon>
        <taxon>rosids</taxon>
        <taxon>malvids</taxon>
        <taxon>Malvales</taxon>
        <taxon>Malvaceae</taxon>
        <taxon>Malvoideae</taxon>
        <taxon>Gossypium</taxon>
    </lineage>
</organism>
<evidence type="ECO:0000256" key="7">
    <source>
        <dbReference type="ARBA" id="ARBA00023316"/>
    </source>
</evidence>
<dbReference type="InterPro" id="IPR006626">
    <property type="entry name" value="PbH1"/>
</dbReference>
<feature type="active site" evidence="8">
    <location>
        <position position="247"/>
    </location>
</feature>
<dbReference type="InterPro" id="IPR012334">
    <property type="entry name" value="Pectin_lyas_fold"/>
</dbReference>
<evidence type="ECO:0000256" key="8">
    <source>
        <dbReference type="PROSITE-ProRule" id="PRU10052"/>
    </source>
</evidence>
<evidence type="ECO:0000256" key="6">
    <source>
        <dbReference type="ARBA" id="ARBA00023295"/>
    </source>
</evidence>
<keyword evidence="5 9" id="KW-0378">Hydrolase</keyword>
<dbReference type="Gene3D" id="2.160.20.10">
    <property type="entry name" value="Single-stranded right-handed beta-helix, Pectin lyase-like"/>
    <property type="match status" value="2"/>
</dbReference>
<keyword evidence="12" id="KW-1185">Reference proteome</keyword>
<evidence type="ECO:0000256" key="3">
    <source>
        <dbReference type="ARBA" id="ARBA00022512"/>
    </source>
</evidence>
<reference evidence="11 12" key="1">
    <citation type="submission" date="2023-03" db="EMBL/GenBank/DDBJ databases">
        <title>WGS of Gossypium arboreum.</title>
        <authorList>
            <person name="Yu D."/>
        </authorList>
    </citation>
    <scope>NUCLEOTIDE SEQUENCE [LARGE SCALE GENOMIC DNA]</scope>
    <source>
        <tissue evidence="11">Leaf</tissue>
    </source>
</reference>
<protein>
    <recommendedName>
        <fullName evidence="13">Polygalacturonase At3g15720</fullName>
    </recommendedName>
</protein>
<sequence>MDSLSISYAICVVSLLTISISAKEFNVLSYGASGNGITDDSLAFMKAWKDTCSEAASSASLVIPKGKQFLVHPLIFTGPCKSGTINVMLSGTILAPNGPDQWNASDLSTWLAFEGVNGLSISGFGTIDGRGKGWWDRSCRYHPGQGCFTLAPTALRFQNCNNLKMLNTNFHNSPQTHVLLLGCQNVELGFLNIQSPGTSPNTDGIHIQFGRNVSIHNSQIADGDDCISIGDKTYDIKINDIKCGPGHGVSIGSLGRDGEAVQVNNIKVKRVSFHGTTNGVRIKTWQTGRGLVQNVTFTNINFTAVENPIIIDQYYCDKLDSCKPTDTGVRIHDVRYSKLIGTSQTEVAINLNCSNNVPCTGITLDNVRLVSATHQFNQLELIFTVFITISYVLTPGASGATSLFNVVDYGAVGDGKTDDSAAFSKAWKATCNAPSRNPILIIPATKIFLLKPVTFSGPCKPTSIHVLMSGNIVAPNSKMAWKGFHINRWLAFTHVNGLTIIGSGTINGRGAAWWSQPCLHKVPKGVTCKGPTALTFYSCNGLVLKGIRHINSQRNHITISNCKDVTFSNLHISAPKTSPNTDGIDISGSSNVQILNSFIGTGDDCIAISSGSSHINITGIACGPGHGISIGALGAHGEDTVEEVHVRNCTLKGTMTGVRIKTWQGGVGTARRISFEKIRFIRADSPIIIDQYYCPSRVNCKNETSGIRISDVSYRSIIGTSTTDKVINLSCDQNVGCTNIQFNYVYITSTVPGKKAYAFSFNAHGNYTHTRPVVKGLQA</sequence>
<dbReference type="InterPro" id="IPR000743">
    <property type="entry name" value="Glyco_hydro_28"/>
</dbReference>
<feature type="signal peptide" evidence="10">
    <location>
        <begin position="1"/>
        <end position="22"/>
    </location>
</feature>
<evidence type="ECO:0000256" key="5">
    <source>
        <dbReference type="ARBA" id="ARBA00022801"/>
    </source>
</evidence>
<dbReference type="InterPro" id="IPR011050">
    <property type="entry name" value="Pectin_lyase_fold/virulence"/>
</dbReference>
<name>A0ABR0NCL3_GOSAR</name>
<keyword evidence="7" id="KW-0961">Cell wall biogenesis/degradation</keyword>
<evidence type="ECO:0000256" key="2">
    <source>
        <dbReference type="ARBA" id="ARBA00008834"/>
    </source>
</evidence>
<evidence type="ECO:0000256" key="10">
    <source>
        <dbReference type="SAM" id="SignalP"/>
    </source>
</evidence>
<dbReference type="PROSITE" id="PS00502">
    <property type="entry name" value="POLYGALACTURONASE"/>
    <property type="match status" value="1"/>
</dbReference>
<evidence type="ECO:0000256" key="1">
    <source>
        <dbReference type="ARBA" id="ARBA00004191"/>
    </source>
</evidence>
<comment type="caution">
    <text evidence="11">The sequence shown here is derived from an EMBL/GenBank/DDBJ whole genome shotgun (WGS) entry which is preliminary data.</text>
</comment>
<proteinExistence type="inferred from homology"/>
<dbReference type="SMART" id="SM00710">
    <property type="entry name" value="PbH1"/>
    <property type="match status" value="7"/>
</dbReference>
<evidence type="ECO:0000256" key="9">
    <source>
        <dbReference type="RuleBase" id="RU361169"/>
    </source>
</evidence>
<dbReference type="Proteomes" id="UP001358586">
    <property type="component" value="Chromosome 10"/>
</dbReference>
<dbReference type="Pfam" id="PF00295">
    <property type="entry name" value="Glyco_hydro_28"/>
    <property type="match status" value="2"/>
</dbReference>
<feature type="chain" id="PRO_5046144054" description="Polygalacturonase At3g15720" evidence="10">
    <location>
        <begin position="23"/>
        <end position="779"/>
    </location>
</feature>
<dbReference type="SUPFAM" id="SSF51126">
    <property type="entry name" value="Pectin lyase-like"/>
    <property type="match status" value="2"/>
</dbReference>
<evidence type="ECO:0000256" key="4">
    <source>
        <dbReference type="ARBA" id="ARBA00022525"/>
    </source>
</evidence>
<comment type="subcellular location">
    <subcellularLocation>
        <location evidence="1">Secreted</location>
        <location evidence="1">Cell wall</location>
    </subcellularLocation>
</comment>
<evidence type="ECO:0000313" key="11">
    <source>
        <dbReference type="EMBL" id="KAK5792755.1"/>
    </source>
</evidence>
<keyword evidence="6 9" id="KW-0326">Glycosidase</keyword>
<evidence type="ECO:0008006" key="13">
    <source>
        <dbReference type="Google" id="ProtNLM"/>
    </source>
</evidence>
<evidence type="ECO:0000313" key="12">
    <source>
        <dbReference type="Proteomes" id="UP001358586"/>
    </source>
</evidence>
<accession>A0ABR0NCL3</accession>
<dbReference type="EMBL" id="JARKNE010000010">
    <property type="protein sequence ID" value="KAK5792755.1"/>
    <property type="molecule type" value="Genomic_DNA"/>
</dbReference>
<gene>
    <name evidence="11" type="ORF">PVK06_033874</name>
</gene>
<keyword evidence="3" id="KW-0134">Cell wall</keyword>